<dbReference type="SMART" id="SM00173">
    <property type="entry name" value="RAS"/>
    <property type="match status" value="1"/>
</dbReference>
<dbReference type="CDD" id="cd00876">
    <property type="entry name" value="Ras"/>
    <property type="match status" value="1"/>
</dbReference>
<dbReference type="AlphaFoldDB" id="A0A7S4L7S5"/>
<dbReference type="GO" id="GO:0005525">
    <property type="term" value="F:GTP binding"/>
    <property type="evidence" value="ECO:0007669"/>
    <property type="project" value="UniProtKB-KW"/>
</dbReference>
<dbReference type="Pfam" id="PF00071">
    <property type="entry name" value="Ras"/>
    <property type="match status" value="1"/>
</dbReference>
<dbReference type="SMART" id="SM00175">
    <property type="entry name" value="RAB"/>
    <property type="match status" value="1"/>
</dbReference>
<dbReference type="PROSITE" id="PS51421">
    <property type="entry name" value="RAS"/>
    <property type="match status" value="1"/>
</dbReference>
<dbReference type="SUPFAM" id="SSF52540">
    <property type="entry name" value="P-loop containing nucleoside triphosphate hydrolases"/>
    <property type="match status" value="1"/>
</dbReference>
<dbReference type="PROSITE" id="PS51420">
    <property type="entry name" value="RHO"/>
    <property type="match status" value="1"/>
</dbReference>
<dbReference type="InterPro" id="IPR001806">
    <property type="entry name" value="Small_GTPase"/>
</dbReference>
<dbReference type="GO" id="GO:0016020">
    <property type="term" value="C:membrane"/>
    <property type="evidence" value="ECO:0007669"/>
    <property type="project" value="InterPro"/>
</dbReference>
<sequence length="191" mass="21328">MSKKKANFPEHKVIVVGAGGAGKSALTQMFMYGNFVEEYDPTTADSYRKIIEVDNEKCQLDILDTAGQEEYMRDNYYRLGEGFLIVYSITMRDTFVSVNRFYDHILQVKGIDDVPIILVGSKCDLADDREVPEDEGKALSQKWGCPGFETSAKTRVNVDEVFTELVRIVAASKSVDAPKEETSNEGCCVLV</sequence>
<dbReference type="FunFam" id="3.40.50.300:FF:002309">
    <property type="entry name" value="Ras-related protein Ral-A"/>
    <property type="match status" value="1"/>
</dbReference>
<dbReference type="PROSITE" id="PS51419">
    <property type="entry name" value="RAB"/>
    <property type="match status" value="1"/>
</dbReference>
<organism evidence="3">
    <name type="scientific">Paramoeba aestuarina</name>
    <dbReference type="NCBI Taxonomy" id="180227"/>
    <lineage>
        <taxon>Eukaryota</taxon>
        <taxon>Amoebozoa</taxon>
        <taxon>Discosea</taxon>
        <taxon>Flabellinia</taxon>
        <taxon>Dactylopodida</taxon>
        <taxon>Paramoebidae</taxon>
        <taxon>Paramoeba</taxon>
    </lineage>
</organism>
<dbReference type="GO" id="GO:0007165">
    <property type="term" value="P:signal transduction"/>
    <property type="evidence" value="ECO:0007669"/>
    <property type="project" value="InterPro"/>
</dbReference>
<keyword evidence="2" id="KW-0342">GTP-binding</keyword>
<dbReference type="GO" id="GO:0003924">
    <property type="term" value="F:GTPase activity"/>
    <property type="evidence" value="ECO:0007669"/>
    <property type="project" value="InterPro"/>
</dbReference>
<keyword evidence="1" id="KW-0547">Nucleotide-binding</keyword>
<dbReference type="InterPro" id="IPR027417">
    <property type="entry name" value="P-loop_NTPase"/>
</dbReference>
<accession>A0A7S4L7S5</accession>
<evidence type="ECO:0000256" key="1">
    <source>
        <dbReference type="ARBA" id="ARBA00022741"/>
    </source>
</evidence>
<dbReference type="SMART" id="SM00174">
    <property type="entry name" value="RHO"/>
    <property type="match status" value="1"/>
</dbReference>
<gene>
    <name evidence="3" type="ORF">NAES01612_LOCUS16474</name>
</gene>
<dbReference type="InterPro" id="IPR005225">
    <property type="entry name" value="Small_GTP-bd"/>
</dbReference>
<dbReference type="NCBIfam" id="TIGR00231">
    <property type="entry name" value="small_GTP"/>
    <property type="match status" value="1"/>
</dbReference>
<proteinExistence type="predicted"/>
<dbReference type="InterPro" id="IPR020849">
    <property type="entry name" value="Small_GTPase_Ras-type"/>
</dbReference>
<reference evidence="3" key="1">
    <citation type="submission" date="2021-01" db="EMBL/GenBank/DDBJ databases">
        <authorList>
            <person name="Corre E."/>
            <person name="Pelletier E."/>
            <person name="Niang G."/>
            <person name="Scheremetjew M."/>
            <person name="Finn R."/>
            <person name="Kale V."/>
            <person name="Holt S."/>
            <person name="Cochrane G."/>
            <person name="Meng A."/>
            <person name="Brown T."/>
            <person name="Cohen L."/>
        </authorList>
    </citation>
    <scope>NUCLEOTIDE SEQUENCE</scope>
    <source>
        <strain evidence="3">SoJaBio B1-5/56/2</strain>
    </source>
</reference>
<evidence type="ECO:0000313" key="3">
    <source>
        <dbReference type="EMBL" id="CAE2317175.1"/>
    </source>
</evidence>
<dbReference type="EMBL" id="HBKR01025121">
    <property type="protein sequence ID" value="CAE2317175.1"/>
    <property type="molecule type" value="Transcribed_RNA"/>
</dbReference>
<name>A0A7S4L7S5_9EUKA</name>
<evidence type="ECO:0000256" key="2">
    <source>
        <dbReference type="ARBA" id="ARBA00023134"/>
    </source>
</evidence>
<dbReference type="PRINTS" id="PR00449">
    <property type="entry name" value="RASTRNSFRMNG"/>
</dbReference>
<dbReference type="Gene3D" id="3.40.50.300">
    <property type="entry name" value="P-loop containing nucleotide triphosphate hydrolases"/>
    <property type="match status" value="1"/>
</dbReference>
<protein>
    <submittedName>
        <fullName evidence="3">Uncharacterized protein</fullName>
    </submittedName>
</protein>
<dbReference type="PANTHER" id="PTHR24070">
    <property type="entry name" value="RAS, DI-RAS, AND RHEB FAMILY MEMBERS OF SMALL GTPASE SUPERFAMILY"/>
    <property type="match status" value="1"/>
</dbReference>